<dbReference type="KEGG" id="mcl:MCCL_0505"/>
<dbReference type="SUPFAM" id="SSF54001">
    <property type="entry name" value="Cysteine proteinases"/>
    <property type="match status" value="1"/>
</dbReference>
<keyword evidence="3 8" id="KW-0732">Signal</keyword>
<dbReference type="GO" id="GO:0006508">
    <property type="term" value="P:proteolysis"/>
    <property type="evidence" value="ECO:0007669"/>
    <property type="project" value="UniProtKB-KW"/>
</dbReference>
<dbReference type="Pfam" id="PF00877">
    <property type="entry name" value="NLPC_P60"/>
    <property type="match status" value="1"/>
</dbReference>
<evidence type="ECO:0000256" key="1">
    <source>
        <dbReference type="ARBA" id="ARBA00007074"/>
    </source>
</evidence>
<feature type="domain" description="LysM" evidence="9">
    <location>
        <begin position="24"/>
        <end position="67"/>
    </location>
</feature>
<keyword evidence="2" id="KW-0645">Protease</keyword>
<organism evidence="11 12">
    <name type="scientific">Macrococcus caseolyticus (strain JCSC5402)</name>
    <name type="common">Macrococcoides caseolyticum</name>
    <dbReference type="NCBI Taxonomy" id="458233"/>
    <lineage>
        <taxon>Bacteria</taxon>
        <taxon>Bacillati</taxon>
        <taxon>Bacillota</taxon>
        <taxon>Bacilli</taxon>
        <taxon>Bacillales</taxon>
        <taxon>Staphylococcaceae</taxon>
        <taxon>Macrococcoides</taxon>
    </lineage>
</organism>
<dbReference type="CAZy" id="CBM50">
    <property type="family name" value="Carbohydrate-Binding Module Family 50"/>
</dbReference>
<dbReference type="HOGENOM" id="CLU_016043_1_1_9"/>
<evidence type="ECO:0008006" key="13">
    <source>
        <dbReference type="Google" id="ProtNLM"/>
    </source>
</evidence>
<dbReference type="InterPro" id="IPR000064">
    <property type="entry name" value="NLP_P60_dom"/>
</dbReference>
<evidence type="ECO:0000256" key="6">
    <source>
        <dbReference type="ARBA" id="ARBA00022807"/>
    </source>
</evidence>
<feature type="domain" description="LysM" evidence="9">
    <location>
        <begin position="71"/>
        <end position="114"/>
    </location>
</feature>
<dbReference type="InterPro" id="IPR018392">
    <property type="entry name" value="LysM"/>
</dbReference>
<dbReference type="SMART" id="SM00257">
    <property type="entry name" value="LysM"/>
    <property type="match status" value="2"/>
</dbReference>
<evidence type="ECO:0000313" key="12">
    <source>
        <dbReference type="Proteomes" id="UP000001383"/>
    </source>
</evidence>
<evidence type="ECO:0000256" key="7">
    <source>
        <dbReference type="SAM" id="MobiDB-lite"/>
    </source>
</evidence>
<dbReference type="Pfam" id="PF01476">
    <property type="entry name" value="LysM"/>
    <property type="match status" value="2"/>
</dbReference>
<dbReference type="SUPFAM" id="SSF54106">
    <property type="entry name" value="LysM domain"/>
    <property type="match status" value="2"/>
</dbReference>
<comment type="similarity">
    <text evidence="1">Belongs to the peptidase C40 family.</text>
</comment>
<dbReference type="Gene3D" id="3.10.350.10">
    <property type="entry name" value="LysM domain"/>
    <property type="match status" value="2"/>
</dbReference>
<dbReference type="eggNOG" id="COG1388">
    <property type="taxonomic scope" value="Bacteria"/>
</dbReference>
<proteinExistence type="inferred from homology"/>
<evidence type="ECO:0000259" key="10">
    <source>
        <dbReference type="PROSITE" id="PS51935"/>
    </source>
</evidence>
<dbReference type="OrthoDB" id="9813368at2"/>
<evidence type="ECO:0000259" key="9">
    <source>
        <dbReference type="PROSITE" id="PS51782"/>
    </source>
</evidence>
<dbReference type="CDD" id="cd00118">
    <property type="entry name" value="LysM"/>
    <property type="match status" value="2"/>
</dbReference>
<dbReference type="eggNOG" id="COG0791">
    <property type="taxonomic scope" value="Bacteria"/>
</dbReference>
<feature type="signal peptide" evidence="8">
    <location>
        <begin position="1"/>
        <end position="23"/>
    </location>
</feature>
<dbReference type="RefSeq" id="WP_012656413.1">
    <property type="nucleotide sequence ID" value="NC_011999.1"/>
</dbReference>
<dbReference type="Gene3D" id="3.90.1720.10">
    <property type="entry name" value="endopeptidase domain like (from Nostoc punctiforme)"/>
    <property type="match status" value="1"/>
</dbReference>
<dbReference type="GO" id="GO:0008234">
    <property type="term" value="F:cysteine-type peptidase activity"/>
    <property type="evidence" value="ECO:0007669"/>
    <property type="project" value="UniProtKB-KW"/>
</dbReference>
<dbReference type="InterPro" id="IPR036779">
    <property type="entry name" value="LysM_dom_sf"/>
</dbReference>
<dbReference type="AlphaFoldDB" id="B9EAF1"/>
<evidence type="ECO:0000256" key="2">
    <source>
        <dbReference type="ARBA" id="ARBA00022670"/>
    </source>
</evidence>
<evidence type="ECO:0000256" key="5">
    <source>
        <dbReference type="ARBA" id="ARBA00022801"/>
    </source>
</evidence>
<accession>B9EAF1</accession>
<reference evidence="11 12" key="1">
    <citation type="journal article" date="2009" name="J. Bacteriol.">
        <title>Complete genome sequence of Macrococcus caseolyticus strain JCSCS5402, reflecting the ancestral genome of the human-pathogenic staphylococci.</title>
        <authorList>
            <person name="Baba T."/>
            <person name="Kuwahara-Arai K."/>
            <person name="Uchiyama I."/>
            <person name="Takeuchi F."/>
            <person name="Ito T."/>
            <person name="Hiramatsu K."/>
        </authorList>
    </citation>
    <scope>NUCLEOTIDE SEQUENCE [LARGE SCALE GENOMIC DNA]</scope>
    <source>
        <strain evidence="11 12">JCSC5402</strain>
    </source>
</reference>
<evidence type="ECO:0000256" key="4">
    <source>
        <dbReference type="ARBA" id="ARBA00022737"/>
    </source>
</evidence>
<dbReference type="InterPro" id="IPR038765">
    <property type="entry name" value="Papain-like_cys_pep_sf"/>
</dbReference>
<keyword evidence="4" id="KW-0677">Repeat</keyword>
<dbReference type="Proteomes" id="UP000001383">
    <property type="component" value="Chromosome"/>
</dbReference>
<evidence type="ECO:0000256" key="8">
    <source>
        <dbReference type="SAM" id="SignalP"/>
    </source>
</evidence>
<feature type="region of interest" description="Disordered" evidence="7">
    <location>
        <begin position="126"/>
        <end position="194"/>
    </location>
</feature>
<dbReference type="PANTHER" id="PTHR47053">
    <property type="entry name" value="MUREIN DD-ENDOPEPTIDASE MEPH-RELATED"/>
    <property type="match status" value="1"/>
</dbReference>
<feature type="compositionally biased region" description="Low complexity" evidence="7">
    <location>
        <begin position="127"/>
        <end position="194"/>
    </location>
</feature>
<dbReference type="InterPro" id="IPR051202">
    <property type="entry name" value="Peptidase_C40"/>
</dbReference>
<dbReference type="EMBL" id="AP009484">
    <property type="protein sequence ID" value="BAH17212.1"/>
    <property type="molecule type" value="Genomic_DNA"/>
</dbReference>
<evidence type="ECO:0000256" key="3">
    <source>
        <dbReference type="ARBA" id="ARBA00022729"/>
    </source>
</evidence>
<name>B9EAF1_MACCJ</name>
<feature type="domain" description="NlpC/P60" evidence="10">
    <location>
        <begin position="212"/>
        <end position="327"/>
    </location>
</feature>
<dbReference type="PROSITE" id="PS51935">
    <property type="entry name" value="NLPC_P60"/>
    <property type="match status" value="1"/>
</dbReference>
<sequence length="327" mass="34043">MKKALVTIAGITAVTGVASQAYASEHHVQAGDTLWAIAQENGTSVDALKALNNLNSDLILVGQTLKVENTDTYTVKKGDTLHTIASQFDLTVNDIMSWNNLTSDTIEVGTKLNLTAPVAKVQSETVQPVTQTEAPAQQTAAPAPAQQSYQAPAQQTAAPAPAQQSYQAPAQQTAAPAQQSYQAPAQQTAAPVQQSYQAPAQQSYQAPAKSYKAPVNGNVAQIANGIASGKSYVYGANSATAVDCSAFAQQVLAAQGKSIPRTTYAQMAAGTRVSAPQAGDLVYFNGGSHVGVYIGNGQMIDALNPSEGIGQRSVSYVNGSVTGYYRF</sequence>
<feature type="chain" id="PRO_5002883403" description="LysM peptidoglycan-binding domain-containing protein" evidence="8">
    <location>
        <begin position="24"/>
        <end position="327"/>
    </location>
</feature>
<evidence type="ECO:0000313" key="11">
    <source>
        <dbReference type="EMBL" id="BAH17212.1"/>
    </source>
</evidence>
<keyword evidence="5" id="KW-0378">Hydrolase</keyword>
<protein>
    <recommendedName>
        <fullName evidence="13">LysM peptidoglycan-binding domain-containing protein</fullName>
    </recommendedName>
</protein>
<dbReference type="PROSITE" id="PS51782">
    <property type="entry name" value="LYSM"/>
    <property type="match status" value="2"/>
</dbReference>
<dbReference type="STRING" id="458233.MCCL_0505"/>
<dbReference type="PANTHER" id="PTHR47053:SF1">
    <property type="entry name" value="MUREIN DD-ENDOPEPTIDASE MEPH-RELATED"/>
    <property type="match status" value="1"/>
</dbReference>
<keyword evidence="6" id="KW-0788">Thiol protease</keyword>
<gene>
    <name evidence="11" type="ordered locus">MCCL_0505</name>
</gene>